<dbReference type="AlphaFoldDB" id="A0A8H3EGG7"/>
<dbReference type="OrthoDB" id="21413at2759"/>
<feature type="compositionally biased region" description="Basic and acidic residues" evidence="1">
    <location>
        <begin position="194"/>
        <end position="212"/>
    </location>
</feature>
<feature type="compositionally biased region" description="Basic and acidic residues" evidence="1">
    <location>
        <begin position="631"/>
        <end position="641"/>
    </location>
</feature>
<dbReference type="Pfam" id="PF13758">
    <property type="entry name" value="Prefoldin_3"/>
    <property type="match status" value="1"/>
</dbReference>
<reference evidence="3" key="1">
    <citation type="submission" date="2021-03" db="EMBL/GenBank/DDBJ databases">
        <authorList>
            <person name="Tagirdzhanova G."/>
        </authorList>
    </citation>
    <scope>NUCLEOTIDE SEQUENCE</scope>
</reference>
<dbReference type="InterPro" id="IPR039553">
    <property type="entry name" value="Prefoldin-like"/>
</dbReference>
<keyword evidence="4" id="KW-1185">Reference proteome</keyword>
<accession>A0A8H3EGG7</accession>
<evidence type="ECO:0000256" key="1">
    <source>
        <dbReference type="SAM" id="MobiDB-lite"/>
    </source>
</evidence>
<evidence type="ECO:0000313" key="4">
    <source>
        <dbReference type="Proteomes" id="UP000664521"/>
    </source>
</evidence>
<dbReference type="InterPro" id="IPR052255">
    <property type="entry name" value="RNA_pol_II_subunit5-mediator"/>
</dbReference>
<dbReference type="GO" id="GO:0019212">
    <property type="term" value="F:phosphatase inhibitor activity"/>
    <property type="evidence" value="ECO:0007669"/>
    <property type="project" value="TreeGrafter"/>
</dbReference>
<evidence type="ECO:0000313" key="3">
    <source>
        <dbReference type="EMBL" id="CAF9906286.1"/>
    </source>
</evidence>
<gene>
    <name evidence="3" type="ORF">HETSPECPRED_006132</name>
</gene>
<protein>
    <recommendedName>
        <fullName evidence="2">DUF3835 domain-containing protein</fullName>
    </recommendedName>
</protein>
<dbReference type="PANTHER" id="PTHR15111:SF0">
    <property type="entry name" value="UNCONVENTIONAL PREFOLDIN RPB5 INTERACTOR 1"/>
    <property type="match status" value="1"/>
</dbReference>
<dbReference type="GO" id="GO:0000122">
    <property type="term" value="P:negative regulation of transcription by RNA polymerase II"/>
    <property type="evidence" value="ECO:0007669"/>
    <property type="project" value="TreeGrafter"/>
</dbReference>
<dbReference type="InterPro" id="IPR024325">
    <property type="entry name" value="DUF3835"/>
</dbReference>
<evidence type="ECO:0000259" key="2">
    <source>
        <dbReference type="Pfam" id="PF12927"/>
    </source>
</evidence>
<dbReference type="GO" id="GO:0003682">
    <property type="term" value="F:chromatin binding"/>
    <property type="evidence" value="ECO:0007669"/>
    <property type="project" value="TreeGrafter"/>
</dbReference>
<feature type="region of interest" description="Disordered" evidence="1">
    <location>
        <begin position="424"/>
        <end position="593"/>
    </location>
</feature>
<dbReference type="GO" id="GO:0003714">
    <property type="term" value="F:transcription corepressor activity"/>
    <property type="evidence" value="ECO:0007669"/>
    <property type="project" value="TreeGrafter"/>
</dbReference>
<feature type="domain" description="DUF3835" evidence="2">
    <location>
        <begin position="569"/>
        <end position="650"/>
    </location>
</feature>
<feature type="region of interest" description="Disordered" evidence="1">
    <location>
        <begin position="367"/>
        <end position="407"/>
    </location>
</feature>
<organism evidence="3 4">
    <name type="scientific">Heterodermia speciosa</name>
    <dbReference type="NCBI Taxonomy" id="116794"/>
    <lineage>
        <taxon>Eukaryota</taxon>
        <taxon>Fungi</taxon>
        <taxon>Dikarya</taxon>
        <taxon>Ascomycota</taxon>
        <taxon>Pezizomycotina</taxon>
        <taxon>Lecanoromycetes</taxon>
        <taxon>OSLEUM clade</taxon>
        <taxon>Lecanoromycetidae</taxon>
        <taxon>Caliciales</taxon>
        <taxon>Physciaceae</taxon>
        <taxon>Heterodermia</taxon>
    </lineage>
</organism>
<feature type="compositionally biased region" description="Polar residues" evidence="1">
    <location>
        <begin position="482"/>
        <end position="493"/>
    </location>
</feature>
<comment type="caution">
    <text evidence="3">The sequence shown here is derived from an EMBL/GenBank/DDBJ whole genome shotgun (WGS) entry which is preliminary data.</text>
</comment>
<dbReference type="Proteomes" id="UP000664521">
    <property type="component" value="Unassembled WGS sequence"/>
</dbReference>
<proteinExistence type="predicted"/>
<dbReference type="PANTHER" id="PTHR15111">
    <property type="entry name" value="RNA POLYMERASE II SUBUNIT 5-MEDIATING PROTEIN NNX3"/>
    <property type="match status" value="1"/>
</dbReference>
<feature type="region of interest" description="Disordered" evidence="1">
    <location>
        <begin position="615"/>
        <end position="652"/>
    </location>
</feature>
<dbReference type="Pfam" id="PF12927">
    <property type="entry name" value="DUF3835"/>
    <property type="match status" value="1"/>
</dbReference>
<name>A0A8H3EGG7_9LECA</name>
<dbReference type="EMBL" id="CAJPDS010000004">
    <property type="protein sequence ID" value="CAF9906286.1"/>
    <property type="molecule type" value="Genomic_DNA"/>
</dbReference>
<dbReference type="SUPFAM" id="SSF46579">
    <property type="entry name" value="Prefoldin"/>
    <property type="match status" value="1"/>
</dbReference>
<sequence>MAGVKDSFVDVERYRLQLEENVAKLRKSLHHWQTWEAEYEGLKEEIDHLGENHTDRELAQVGNDFGGELLNDKEVKLLFTDANGRSRDSNQIVSLLSRRLDYVQKNVKAVTKQLEDAGQKLSLSQHISRPEVRDEEGLPLTEIREELDEEGNVISGVAISSADTAPRVADALRKAGVTDSPDTSKRKPLASKPARPEKQVQKTDMVADDHVANPDSKTPEASTPEEMLEKIENTSILTDVVSSDTSKKDAAPLRRKKSVSFAEGTKTEDSNVGRKRLPNPLFAKARGPPAIATADTIHDVQRKPPQEQLTALLNAEANIIRAASNDDSDAPITSPIIPEDESPEDAALRRQMLQYNMQEVGAVVAEIDLDDDESTPPYSEDEEDEYNYDDSSVEEEEDEHGRSTNIVFSDEYIKQMKALEDRLNSPMIQNVDPNANPELLSQSIEESPKSSPANPERDSGTVSKTPPSKGVRFAATLDIQEAPNTQGKSTQSVVPFETSDDPDSSRSAPTKPKISRLKNARKTQPVGNEIVDRPLVDAPLLSGPKSTLTTNSENGTPDVAVGPPDRPHADTIIERPFPSHSTASPKEPDEFDPGLLQHQLKSEYHRHRNRMIYRQGGFLPTEEDDEVEVPGDDHNHEEGRKMSRFKAARLGR</sequence>
<feature type="compositionally biased region" description="Polar residues" evidence="1">
    <location>
        <begin position="426"/>
        <end position="453"/>
    </location>
</feature>
<feature type="region of interest" description="Disordered" evidence="1">
    <location>
        <begin position="174"/>
        <end position="226"/>
    </location>
</feature>
<feature type="compositionally biased region" description="Basic residues" evidence="1">
    <location>
        <begin position="642"/>
        <end position="652"/>
    </location>
</feature>
<feature type="compositionally biased region" description="Polar residues" evidence="1">
    <location>
        <begin position="544"/>
        <end position="555"/>
    </location>
</feature>
<feature type="compositionally biased region" description="Acidic residues" evidence="1">
    <location>
        <begin position="621"/>
        <end position="630"/>
    </location>
</feature>
<feature type="region of interest" description="Disordered" evidence="1">
    <location>
        <begin position="240"/>
        <end position="286"/>
    </location>
</feature>
<feature type="compositionally biased region" description="Acidic residues" evidence="1">
    <location>
        <begin position="367"/>
        <end position="398"/>
    </location>
</feature>